<evidence type="ECO:0000313" key="1">
    <source>
        <dbReference type="EMBL" id="PWN49220.1"/>
    </source>
</evidence>
<reference evidence="1 2" key="1">
    <citation type="journal article" date="2018" name="Mol. Biol. Evol.">
        <title>Broad Genomic Sampling Reveals a Smut Pathogenic Ancestry of the Fungal Clade Ustilaginomycotina.</title>
        <authorList>
            <person name="Kijpornyongpan T."/>
            <person name="Mondo S.J."/>
            <person name="Barry K."/>
            <person name="Sandor L."/>
            <person name="Lee J."/>
            <person name="Lipzen A."/>
            <person name="Pangilinan J."/>
            <person name="LaButti K."/>
            <person name="Hainaut M."/>
            <person name="Henrissat B."/>
            <person name="Grigoriev I.V."/>
            <person name="Spatafora J.W."/>
            <person name="Aime M.C."/>
        </authorList>
    </citation>
    <scope>NUCLEOTIDE SEQUENCE [LARGE SCALE GENOMIC DNA]</scope>
    <source>
        <strain evidence="1 2">SA 807</strain>
    </source>
</reference>
<name>A0ACD0NTT8_9BASI</name>
<proteinExistence type="predicted"/>
<accession>A0ACD0NTT8</accession>
<organism evidence="1 2">
    <name type="scientific">Violaceomyces palustris</name>
    <dbReference type="NCBI Taxonomy" id="1673888"/>
    <lineage>
        <taxon>Eukaryota</taxon>
        <taxon>Fungi</taxon>
        <taxon>Dikarya</taxon>
        <taxon>Basidiomycota</taxon>
        <taxon>Ustilaginomycotina</taxon>
        <taxon>Ustilaginomycetes</taxon>
        <taxon>Violaceomycetales</taxon>
        <taxon>Violaceomycetaceae</taxon>
        <taxon>Violaceomyces</taxon>
    </lineage>
</organism>
<keyword evidence="2" id="KW-1185">Reference proteome</keyword>
<sequence length="610" mass="68325">MEAASDYYSQPGFRGNLTVSQSLALFKLWRRFLRLCQDPETSSASLQASHDRASQLRNENAPYSAASSASVSGDKIPHSLGPNAEHPAVSSAYPTAADFHADDSKDPLKQEDDKVKDHMRSLEESKDMQDFLRLHGGAALRREFWAIVKGEHPDAVMLRFLRARKWNVDRALAGIGSTCAFRVENNVSEILKQGENGILRTRGGKNIFYNGISYIRGATSVGEPIYIIEVANHYSSNQTAEELKRAVIYLQEMLGQMMPPPVERKVVIFNLNNFGLRNMDWGIVLFMAKTMESFYPETLARIYVHGAPWIFKPIWSILRPLLDPVVRDKVRLTWKIEELEELIPRSRLPKGTLGGDLDWVFEFPSPSEGENDIQLDTAKHDELYAARMSVITEFENATRALARTLGSVSDRNGSLRTRIGRSSKETTPSNDEWEPELSAEWKARRDVLATKLRVSWLKLKPYVVGSSMCDRWGFLKPDGIITWDYPTVDGQVETQTFGEGTCLSALENGLAEIEGRSTTSPPSSSSKTLQPSSQRSNQREIKARRTNDHQGSADPTQDEVQPLPQPSSHPPPPKQDQEEGQATTRTEENSLPSSRSIPIHPSDPNFTKAS</sequence>
<protein>
    <submittedName>
        <fullName evidence="1">CRAL/TRIO domain-containing protein</fullName>
    </submittedName>
</protein>
<dbReference type="EMBL" id="KZ820080">
    <property type="protein sequence ID" value="PWN49220.1"/>
    <property type="molecule type" value="Genomic_DNA"/>
</dbReference>
<gene>
    <name evidence="1" type="ORF">IE53DRAFT_388583</name>
</gene>
<dbReference type="Proteomes" id="UP000245626">
    <property type="component" value="Unassembled WGS sequence"/>
</dbReference>
<evidence type="ECO:0000313" key="2">
    <source>
        <dbReference type="Proteomes" id="UP000245626"/>
    </source>
</evidence>